<keyword evidence="1" id="KW-0106">Calcium</keyword>
<dbReference type="OMA" id="FNTRAQT"/>
<evidence type="ECO:0000313" key="5">
    <source>
        <dbReference type="Proteomes" id="UP000887568"/>
    </source>
</evidence>
<evidence type="ECO:0000259" key="3">
    <source>
        <dbReference type="PROSITE" id="PS50222"/>
    </source>
</evidence>
<dbReference type="PROSITE" id="PS50222">
    <property type="entry name" value="EF_HAND_2"/>
    <property type="match status" value="4"/>
</dbReference>
<dbReference type="InterPro" id="IPR011992">
    <property type="entry name" value="EF-hand-dom_pair"/>
</dbReference>
<keyword evidence="5" id="KW-1185">Reference proteome</keyword>
<dbReference type="PANTHER" id="PTHR20875:SF5">
    <property type="entry name" value="EF-HAND DOMAIN-CONTAINING PROTEIN"/>
    <property type="match status" value="1"/>
</dbReference>
<dbReference type="GeneID" id="119722912"/>
<evidence type="ECO:0000256" key="2">
    <source>
        <dbReference type="SAM" id="MobiDB-lite"/>
    </source>
</evidence>
<proteinExistence type="predicted"/>
<dbReference type="InterPro" id="IPR052603">
    <property type="entry name" value="EFCB6"/>
</dbReference>
<dbReference type="OrthoDB" id="26525at2759"/>
<dbReference type="Pfam" id="PF13499">
    <property type="entry name" value="EF-hand_7"/>
    <property type="match status" value="2"/>
</dbReference>
<dbReference type="SUPFAM" id="SSF47473">
    <property type="entry name" value="EF-hand"/>
    <property type="match status" value="3"/>
</dbReference>
<dbReference type="Proteomes" id="UP000887568">
    <property type="component" value="Unplaced"/>
</dbReference>
<dbReference type="AlphaFoldDB" id="A0A913ZE65"/>
<feature type="region of interest" description="Disordered" evidence="2">
    <location>
        <begin position="771"/>
        <end position="810"/>
    </location>
</feature>
<dbReference type="PROSITE" id="PS00303">
    <property type="entry name" value="S100_CABP"/>
    <property type="match status" value="1"/>
</dbReference>
<feature type="region of interest" description="Disordered" evidence="2">
    <location>
        <begin position="612"/>
        <end position="679"/>
    </location>
</feature>
<dbReference type="InterPro" id="IPR001751">
    <property type="entry name" value="S100/CaBP7/8-like_CS"/>
</dbReference>
<reference evidence="4" key="1">
    <citation type="submission" date="2022-11" db="UniProtKB">
        <authorList>
            <consortium name="EnsemblMetazoa"/>
        </authorList>
    </citation>
    <scope>IDENTIFICATION</scope>
</reference>
<feature type="domain" description="EF-hand" evidence="3">
    <location>
        <begin position="434"/>
        <end position="460"/>
    </location>
</feature>
<organism evidence="4 5">
    <name type="scientific">Patiria miniata</name>
    <name type="common">Bat star</name>
    <name type="synonym">Asterina miniata</name>
    <dbReference type="NCBI Taxonomy" id="46514"/>
    <lineage>
        <taxon>Eukaryota</taxon>
        <taxon>Metazoa</taxon>
        <taxon>Echinodermata</taxon>
        <taxon>Eleutherozoa</taxon>
        <taxon>Asterozoa</taxon>
        <taxon>Asteroidea</taxon>
        <taxon>Valvatacea</taxon>
        <taxon>Valvatida</taxon>
        <taxon>Asterinidae</taxon>
        <taxon>Patiria</taxon>
    </lineage>
</organism>
<evidence type="ECO:0000313" key="4">
    <source>
        <dbReference type="EnsemblMetazoa" id="XP_038049245.1"/>
    </source>
</evidence>
<accession>A0A913ZE65</accession>
<feature type="region of interest" description="Disordered" evidence="2">
    <location>
        <begin position="1"/>
        <end position="84"/>
    </location>
</feature>
<dbReference type="PANTHER" id="PTHR20875">
    <property type="entry name" value="EF-HAND CALCIUM-BINDING DOMAIN-CONTAINING PROTEIN 6-RELATED"/>
    <property type="match status" value="1"/>
</dbReference>
<dbReference type="CDD" id="cd00051">
    <property type="entry name" value="EFh"/>
    <property type="match status" value="1"/>
</dbReference>
<feature type="domain" description="EF-hand" evidence="3">
    <location>
        <begin position="698"/>
        <end position="729"/>
    </location>
</feature>
<protein>
    <recommendedName>
        <fullName evidence="3">EF-hand domain-containing protein</fullName>
    </recommendedName>
</protein>
<feature type="domain" description="EF-hand" evidence="3">
    <location>
        <begin position="933"/>
        <end position="968"/>
    </location>
</feature>
<dbReference type="Gene3D" id="1.10.238.10">
    <property type="entry name" value="EF-hand"/>
    <property type="match status" value="5"/>
</dbReference>
<dbReference type="GO" id="GO:0005509">
    <property type="term" value="F:calcium ion binding"/>
    <property type="evidence" value="ECO:0007669"/>
    <property type="project" value="InterPro"/>
</dbReference>
<dbReference type="InterPro" id="IPR002048">
    <property type="entry name" value="EF_hand_dom"/>
</dbReference>
<evidence type="ECO:0000256" key="1">
    <source>
        <dbReference type="ARBA" id="ARBA00022837"/>
    </source>
</evidence>
<dbReference type="PROSITE" id="PS00018">
    <property type="entry name" value="EF_HAND_1"/>
    <property type="match status" value="1"/>
</dbReference>
<sequence>MATAVLSNRRPATSAGIPSNLPVIEHPRSRLGDKNTLNIRGSNRGDLITPLGRCSPFGDETIAGADSPVNGPNSNLPPLRKGEGVPIFGREKENRQLGESLDSGVARGSGRRKHTRMLTWPPVHEQQPGEKRALSARVQGVDGTPRRKYVPEDLYEIIREKLTTGYHGLHQLFRANDPQGNSTVSKVALTRILYHLVGYLTREEVQKLLTRLGLDGMETVSFDNFIACFRDNETVKREWLSPVARKEFSAEQRKNNLEDHLCFKRPAPEMVTATYANALLKEKCRHSDFDLRRHLAPSCFDPGAVILPPQMEECLASIGVRLDDYEMQKLWERYDLENTGAVNSAWFFIQIGLDSRGHHLVRAKTAPPRVRNQPRTPWVPRIPEETQELIEEPENVEPPMERPPTDVPRPPSVDIISFLLRRMEQNYHGFLMGFEHFDYNNDGTVSRAHFRDMLLEYDLPMLPVEIEHLLERVGLRRKDGRVSYRDFLHKFMSRMDNGIAHRIIMDGKHRFNTRAQTPHGPLTAQDAEAKLVEMFHKDFLRLLATLKSQDQYSLKLITQKQFRDSVDRVFGIRMSDLQLDQLLIEIGVNLDDLVPYPEFLAIFNRKRPSVALRSQTPRPQSQQQVERSAPAPRIATPEEYIVPPNLAGPVEFGDSQRQSQGEAAGGGATKRKGMETRYRPVKEMEDTIEELLRRRGYEAQEAYHKIDRKATGRLSKTQLHQWLQELGFSLHPTELQTLWTALDIARDGLVHYAELFDYFISRSRRRVAVVTKTHQASSQRKGPIMRESQSQPQVRRRQSNEAGAPSRDLFGTPAEDIVARIRPQVLQSWDELKMSLREMDPYGVAMVPIPQFHALLQQVNINLSPSQLERLCSRFDFSQNGQFHYLQFLQLFVEPSSRKPSKTGIRVTDQNEKGGGQMTVSSAMIKIRKQLLHDWKSLRRAFKKADLNHDGSLSVPEFRRILGESKIRFNEEDFYHIVSELDKNLDGRISYDEFISSMMSI</sequence>
<dbReference type="InterPro" id="IPR018247">
    <property type="entry name" value="EF_Hand_1_Ca_BS"/>
</dbReference>
<name>A0A913ZE65_PATMI</name>
<dbReference type="SMART" id="SM00054">
    <property type="entry name" value="EFh"/>
    <property type="match status" value="4"/>
</dbReference>
<feature type="compositionally biased region" description="Low complexity" evidence="2">
    <location>
        <begin position="613"/>
        <end position="624"/>
    </location>
</feature>
<dbReference type="RefSeq" id="XP_038049245.1">
    <property type="nucleotide sequence ID" value="XM_038193317.1"/>
</dbReference>
<feature type="domain" description="EF-hand" evidence="3">
    <location>
        <begin position="969"/>
        <end position="1001"/>
    </location>
</feature>
<dbReference type="EnsemblMetazoa" id="XM_038193317.1">
    <property type="protein sequence ID" value="XP_038049245.1"/>
    <property type="gene ID" value="LOC119722912"/>
</dbReference>